<feature type="non-terminal residue" evidence="1">
    <location>
        <position position="1"/>
    </location>
</feature>
<keyword evidence="2" id="KW-1185">Reference proteome</keyword>
<accession>A0ABW3CEL0</accession>
<proteinExistence type="predicted"/>
<reference evidence="2" key="1">
    <citation type="journal article" date="2019" name="Int. J. Syst. Evol. Microbiol.">
        <title>The Global Catalogue of Microorganisms (GCM) 10K type strain sequencing project: providing services to taxonomists for standard genome sequencing and annotation.</title>
        <authorList>
            <consortium name="The Broad Institute Genomics Platform"/>
            <consortium name="The Broad Institute Genome Sequencing Center for Infectious Disease"/>
            <person name="Wu L."/>
            <person name="Ma J."/>
        </authorList>
    </citation>
    <scope>NUCLEOTIDE SEQUENCE [LARGE SCALE GENOMIC DNA]</scope>
    <source>
        <strain evidence="2">JCM 31696</strain>
    </source>
</reference>
<evidence type="ECO:0000313" key="1">
    <source>
        <dbReference type="EMBL" id="MFD0852360.1"/>
    </source>
</evidence>
<gene>
    <name evidence="1" type="ORF">ACFQ07_09005</name>
</gene>
<sequence length="105" mass="12443">LMSNYSQYSPYAKVKQTWYLGYNLPRDMVPADTDDFYVIPLKYEHQPWRLAYEMYGNERLYYVFALLNPDILGEDPIYNFNSGITIRVPSNQRVQNYLNGTRNIG</sequence>
<comment type="caution">
    <text evidence="1">The sequence shown here is derived from an EMBL/GenBank/DDBJ whole genome shotgun (WGS) entry which is preliminary data.</text>
</comment>
<name>A0ABW3CEL0_9ACTN</name>
<organism evidence="1 2">
    <name type="scientific">Actinomadura adrarensis</name>
    <dbReference type="NCBI Taxonomy" id="1819600"/>
    <lineage>
        <taxon>Bacteria</taxon>
        <taxon>Bacillati</taxon>
        <taxon>Actinomycetota</taxon>
        <taxon>Actinomycetes</taxon>
        <taxon>Streptosporangiales</taxon>
        <taxon>Thermomonosporaceae</taxon>
        <taxon>Actinomadura</taxon>
    </lineage>
</organism>
<dbReference type="Proteomes" id="UP001597083">
    <property type="component" value="Unassembled WGS sequence"/>
</dbReference>
<protein>
    <submittedName>
        <fullName evidence="1">Uncharacterized protein</fullName>
    </submittedName>
</protein>
<dbReference type="EMBL" id="JBHTIR010001282">
    <property type="protein sequence ID" value="MFD0852360.1"/>
    <property type="molecule type" value="Genomic_DNA"/>
</dbReference>
<evidence type="ECO:0000313" key="2">
    <source>
        <dbReference type="Proteomes" id="UP001597083"/>
    </source>
</evidence>